<dbReference type="InterPro" id="IPR024096">
    <property type="entry name" value="NO_sig/Golgi_transp_ligand-bd"/>
</dbReference>
<gene>
    <name evidence="2" type="ORF">CATMQ487_12270</name>
</gene>
<proteinExistence type="predicted"/>
<keyword evidence="3" id="KW-1185">Reference proteome</keyword>
<dbReference type="SMART" id="SM00989">
    <property type="entry name" value="V4R"/>
    <property type="match status" value="1"/>
</dbReference>
<dbReference type="SUPFAM" id="SSF111126">
    <property type="entry name" value="Ligand-binding domain in the NO signalling and Golgi transport"/>
    <property type="match status" value="1"/>
</dbReference>
<evidence type="ECO:0000313" key="3">
    <source>
        <dbReference type="Proteomes" id="UP001057498"/>
    </source>
</evidence>
<dbReference type="InterPro" id="IPR004096">
    <property type="entry name" value="V4R"/>
</dbReference>
<feature type="domain" description="4-vinyl reductase 4VR" evidence="1">
    <location>
        <begin position="86"/>
        <end position="149"/>
    </location>
</feature>
<dbReference type="RefSeq" id="WP_251972394.1">
    <property type="nucleotide sequence ID" value="NZ_AP025730.1"/>
</dbReference>
<organism evidence="2 3">
    <name type="scientific">Sphaerotilus microaerophilus</name>
    <dbReference type="NCBI Taxonomy" id="2914710"/>
    <lineage>
        <taxon>Bacteria</taxon>
        <taxon>Pseudomonadati</taxon>
        <taxon>Pseudomonadota</taxon>
        <taxon>Betaproteobacteria</taxon>
        <taxon>Burkholderiales</taxon>
        <taxon>Sphaerotilaceae</taxon>
        <taxon>Sphaerotilus</taxon>
    </lineage>
</organism>
<dbReference type="Gene3D" id="3.30.1380.20">
    <property type="entry name" value="Trafficking protein particle complex subunit 3"/>
    <property type="match status" value="1"/>
</dbReference>
<dbReference type="EMBL" id="AP025730">
    <property type="protein sequence ID" value="BDI04257.1"/>
    <property type="molecule type" value="Genomic_DNA"/>
</dbReference>
<dbReference type="PANTHER" id="PTHR35090">
    <property type="entry name" value="DNA-DIRECTED RNA POLYMERASE SUBUNIT I"/>
    <property type="match status" value="1"/>
</dbReference>
<dbReference type="PANTHER" id="PTHR35090:SF2">
    <property type="entry name" value="ARSR FAMILY TRANSCRIPTIONAL REGULATOR"/>
    <property type="match status" value="1"/>
</dbReference>
<evidence type="ECO:0000313" key="2">
    <source>
        <dbReference type="EMBL" id="BDI04257.1"/>
    </source>
</evidence>
<protein>
    <recommendedName>
        <fullName evidence="1">4-vinyl reductase 4VR domain-containing protein</fullName>
    </recommendedName>
</protein>
<sequence>MNPVELHNALQIHRPVLGDTVGLALFRLVRLVAMEDILGAGASAVTYYAGKKLGRELGLTKLDDFLALCDQLKIGLIKIPTLTDHLIHVDVCECVTCSGMTPVGRVLCHFEGGLIAGAVGSILKKDVQAREVSCIGGLGNATCGFDLVIP</sequence>
<reference evidence="2" key="1">
    <citation type="submission" date="2022-04" db="EMBL/GenBank/DDBJ databases">
        <title>Whole genome sequence of Sphaerotilus sp. FB-5.</title>
        <authorList>
            <person name="Takeda M."/>
            <person name="Narihara S."/>
            <person name="Akimoto M."/>
            <person name="Akimoto R."/>
            <person name="Nishiyashiki S."/>
            <person name="Murakami T."/>
        </authorList>
    </citation>
    <scope>NUCLEOTIDE SEQUENCE</scope>
    <source>
        <strain evidence="2">FB-5</strain>
    </source>
</reference>
<dbReference type="Pfam" id="PF02830">
    <property type="entry name" value="V4R"/>
    <property type="match status" value="1"/>
</dbReference>
<accession>A0ABM7YIT8</accession>
<dbReference type="Proteomes" id="UP001057498">
    <property type="component" value="Chromosome"/>
</dbReference>
<name>A0ABM7YIT8_9BURK</name>
<evidence type="ECO:0000259" key="1">
    <source>
        <dbReference type="SMART" id="SM00989"/>
    </source>
</evidence>